<accession>A0A179GJW5</accession>
<sequence>MLTDTMRQFARAKMWLAAETLANGRTMAEIGEEEAAGYGGRWEYRERRPFREPQGQVHETDRVTGDTVLILDSQGNVVKWGSLNIDGGGGDQGNIQRAHPGMSATHSSHIVGPPGQILHNTGHERFLVIRVPDRRKWIGDDKKRVAVDDLEPPRQRKYIRTVNERLPTIEAGDASGSAEKGTGSAAQGGAMDVDIVDALSGSPKEVIGSEVDNVVTSIEGENTRERCGSCGQLTHKLDSCVRPGRDGTLHGCPMGNSSAHNVEQCVKWPRMTIGQKYRVLVHNRGRMVPLYTEQEELWYHIFIQRSESMGAEMGTPRYFPYTREFGKGYFGDEEELSSWEEFYDCFDHAILPVDNKTRDERMVRRLFAGAVYQSARDVRPRPRVQTVEDTSELLCDTEDEEERSLG</sequence>
<reference evidence="2 3" key="1">
    <citation type="submission" date="2016-02" db="EMBL/GenBank/DDBJ databases">
        <title>Biosynthesis of antibiotic leucinostatins and their inhibition on Phytophthora in bio-control Purpureocillium lilacinum.</title>
        <authorList>
            <person name="Wang G."/>
            <person name="Liu Z."/>
            <person name="Lin R."/>
            <person name="Li E."/>
            <person name="Mao Z."/>
            <person name="Ling J."/>
            <person name="Yin W."/>
            <person name="Xie B."/>
        </authorList>
    </citation>
    <scope>NUCLEOTIDE SEQUENCE [LARGE SCALE GENOMIC DNA]</scope>
    <source>
        <strain evidence="2">PLFJ-1</strain>
    </source>
</reference>
<feature type="compositionally biased region" description="Acidic residues" evidence="1">
    <location>
        <begin position="389"/>
        <end position="406"/>
    </location>
</feature>
<evidence type="ECO:0000313" key="3">
    <source>
        <dbReference type="Proteomes" id="UP000078340"/>
    </source>
</evidence>
<evidence type="ECO:0000256" key="1">
    <source>
        <dbReference type="SAM" id="MobiDB-lite"/>
    </source>
</evidence>
<name>A0A179GJW5_PURLI</name>
<proteinExistence type="predicted"/>
<feature type="region of interest" description="Disordered" evidence="1">
    <location>
        <begin position="378"/>
        <end position="406"/>
    </location>
</feature>
<dbReference type="EMBL" id="LSBI01000011">
    <property type="protein sequence ID" value="OAQ78102.1"/>
    <property type="molecule type" value="Genomic_DNA"/>
</dbReference>
<protein>
    <submittedName>
        <fullName evidence="2">Uncharacterized protein</fullName>
    </submittedName>
</protein>
<gene>
    <name evidence="2" type="ORF">VFPFJ_10134</name>
</gene>
<evidence type="ECO:0000313" key="2">
    <source>
        <dbReference type="EMBL" id="OAQ78102.1"/>
    </source>
</evidence>
<dbReference type="AlphaFoldDB" id="A0A179GJW5"/>
<dbReference type="Proteomes" id="UP000078340">
    <property type="component" value="Unassembled WGS sequence"/>
</dbReference>
<comment type="caution">
    <text evidence="2">The sequence shown here is derived from an EMBL/GenBank/DDBJ whole genome shotgun (WGS) entry which is preliminary data.</text>
</comment>
<organism evidence="2 3">
    <name type="scientific">Purpureocillium lilacinum</name>
    <name type="common">Paecilomyces lilacinus</name>
    <dbReference type="NCBI Taxonomy" id="33203"/>
    <lineage>
        <taxon>Eukaryota</taxon>
        <taxon>Fungi</taxon>
        <taxon>Dikarya</taxon>
        <taxon>Ascomycota</taxon>
        <taxon>Pezizomycotina</taxon>
        <taxon>Sordariomycetes</taxon>
        <taxon>Hypocreomycetidae</taxon>
        <taxon>Hypocreales</taxon>
        <taxon>Ophiocordycipitaceae</taxon>
        <taxon>Purpureocillium</taxon>
    </lineage>
</organism>